<evidence type="ECO:0000313" key="1">
    <source>
        <dbReference type="EMBL" id="KUG07151.1"/>
    </source>
</evidence>
<dbReference type="AlphaFoldDB" id="A0A0W8EEP8"/>
<organism evidence="1">
    <name type="scientific">hydrocarbon metagenome</name>
    <dbReference type="NCBI Taxonomy" id="938273"/>
    <lineage>
        <taxon>unclassified sequences</taxon>
        <taxon>metagenomes</taxon>
        <taxon>ecological metagenomes</taxon>
    </lineage>
</organism>
<sequence>MGTIDEQDTWCGGCPLLHPHVRCTMPPPNISARAPSLDHGATIRSPRIPGVLQKMAPRRRFSD</sequence>
<protein>
    <submittedName>
        <fullName evidence="1">Uncharacterized protein</fullName>
    </submittedName>
</protein>
<comment type="caution">
    <text evidence="1">The sequence shown here is derived from an EMBL/GenBank/DDBJ whole genome shotgun (WGS) entry which is preliminary data.</text>
</comment>
<accession>A0A0W8EEP8</accession>
<gene>
    <name evidence="1" type="ORF">ASZ90_016721</name>
</gene>
<reference evidence="1" key="1">
    <citation type="journal article" date="2015" name="Proc. Natl. Acad. Sci. U.S.A.">
        <title>Networks of energetic and metabolic interactions define dynamics in microbial communities.</title>
        <authorList>
            <person name="Embree M."/>
            <person name="Liu J.K."/>
            <person name="Al-Bassam M.M."/>
            <person name="Zengler K."/>
        </authorList>
    </citation>
    <scope>NUCLEOTIDE SEQUENCE</scope>
</reference>
<proteinExistence type="predicted"/>
<dbReference type="EMBL" id="LNQE01001763">
    <property type="protein sequence ID" value="KUG07151.1"/>
    <property type="molecule type" value="Genomic_DNA"/>
</dbReference>
<name>A0A0W8EEP8_9ZZZZ</name>